<keyword evidence="2" id="KW-0808">Transferase</keyword>
<evidence type="ECO:0000259" key="1">
    <source>
        <dbReference type="PROSITE" id="PS51186"/>
    </source>
</evidence>
<comment type="caution">
    <text evidence="2">The sequence shown here is derived from an EMBL/GenBank/DDBJ whole genome shotgun (WGS) entry which is preliminary data.</text>
</comment>
<evidence type="ECO:0000313" key="3">
    <source>
        <dbReference type="EMBL" id="PWT26800.1"/>
    </source>
</evidence>
<dbReference type="GO" id="GO:0016747">
    <property type="term" value="F:acyltransferase activity, transferring groups other than amino-acyl groups"/>
    <property type="evidence" value="ECO:0007669"/>
    <property type="project" value="InterPro"/>
</dbReference>
<dbReference type="EMBL" id="NXNG01000001">
    <property type="protein sequence ID" value="PWT26800.1"/>
    <property type="molecule type" value="Genomic_DNA"/>
</dbReference>
<name>A0A317FY72_BUTFI</name>
<evidence type="ECO:0000313" key="4">
    <source>
        <dbReference type="Proteomes" id="UP000245488"/>
    </source>
</evidence>
<dbReference type="Pfam" id="PF00583">
    <property type="entry name" value="Acetyltransf_1"/>
    <property type="match status" value="1"/>
</dbReference>
<proteinExistence type="predicted"/>
<dbReference type="PROSITE" id="PS51186">
    <property type="entry name" value="GNAT"/>
    <property type="match status" value="1"/>
</dbReference>
<dbReference type="AlphaFoldDB" id="A0A317FY72"/>
<dbReference type="Proteomes" id="UP000245488">
    <property type="component" value="Chromosome"/>
</dbReference>
<dbReference type="RefSeq" id="WP_110072414.1">
    <property type="nucleotide sequence ID" value="NZ_CM009896.1"/>
</dbReference>
<keyword evidence="4" id="KW-1185">Reference proteome</keyword>
<protein>
    <submittedName>
        <fullName evidence="2">GNAT family N-acetyltransferase</fullName>
    </submittedName>
</protein>
<sequence>MNQVSIQKLTPDMAEQYVAYFDNRAFSDGNEQKGCYCVWHHWTEQKEDERSAMPEVERPFCKRNYAYELVKNGKLNGFVAVSDGEIVGFCNADLKENYFRHSRDNDPESWDGIELDSKILTIVCYIVAPDMRGMGIADSLLEYACHYAEDNGFDYIEGYPSDGTFDAKNCGGTDSMYIKRGFQIIKTGDRIIARKRICESD</sequence>
<gene>
    <name evidence="2" type="ORF">CPT75_05755</name>
    <name evidence="3" type="ORF">CPT75_06590</name>
</gene>
<accession>A0A317FY72</accession>
<dbReference type="SUPFAM" id="SSF55729">
    <property type="entry name" value="Acyl-CoA N-acyltransferases (Nat)"/>
    <property type="match status" value="1"/>
</dbReference>
<dbReference type="InterPro" id="IPR016181">
    <property type="entry name" value="Acyl_CoA_acyltransferase"/>
</dbReference>
<dbReference type="EMBL" id="NXNG01000001">
    <property type="protein sequence ID" value="PWT26665.1"/>
    <property type="molecule type" value="Genomic_DNA"/>
</dbReference>
<organism evidence="2 4">
    <name type="scientific">Butyrivibrio fibrisolvens</name>
    <dbReference type="NCBI Taxonomy" id="831"/>
    <lineage>
        <taxon>Bacteria</taxon>
        <taxon>Bacillati</taxon>
        <taxon>Bacillota</taxon>
        <taxon>Clostridia</taxon>
        <taxon>Lachnospirales</taxon>
        <taxon>Lachnospiraceae</taxon>
        <taxon>Butyrivibrio</taxon>
    </lineage>
</organism>
<evidence type="ECO:0000313" key="2">
    <source>
        <dbReference type="EMBL" id="PWT26665.1"/>
    </source>
</evidence>
<dbReference type="CDD" id="cd04301">
    <property type="entry name" value="NAT_SF"/>
    <property type="match status" value="1"/>
</dbReference>
<reference evidence="2 4" key="1">
    <citation type="submission" date="2017-09" db="EMBL/GenBank/DDBJ databases">
        <title>High-quality draft genome sequence of Butyrivibrio fibrisolvens INBov1, isolated from cow rumen.</title>
        <authorList>
            <person name="Rodriguez Hernaez J."/>
            <person name="Rivarola M."/>
            <person name="Paniego N."/>
            <person name="Cravero S."/>
            <person name="Ceron Cucchi M."/>
            <person name="Martinez M.C."/>
        </authorList>
    </citation>
    <scope>NUCLEOTIDE SEQUENCE [LARGE SCALE GENOMIC DNA]</scope>
    <source>
        <strain evidence="2 4">INBov1</strain>
    </source>
</reference>
<feature type="domain" description="N-acetyltransferase" evidence="1">
    <location>
        <begin position="37"/>
        <end position="198"/>
    </location>
</feature>
<dbReference type="InterPro" id="IPR000182">
    <property type="entry name" value="GNAT_dom"/>
</dbReference>
<dbReference type="Gene3D" id="3.40.630.30">
    <property type="match status" value="1"/>
</dbReference>